<gene>
    <name evidence="7" type="ORF">UA08_08421</name>
</gene>
<feature type="region of interest" description="Disordered" evidence="5">
    <location>
        <begin position="45"/>
        <end position="72"/>
    </location>
</feature>
<proteinExistence type="predicted"/>
<keyword evidence="2" id="KW-0238">DNA-binding</keyword>
<comment type="caution">
    <text evidence="7">The sequence shown here is derived from an EMBL/GenBank/DDBJ whole genome shotgun (WGS) entry which is preliminary data.</text>
</comment>
<evidence type="ECO:0000259" key="6">
    <source>
        <dbReference type="PROSITE" id="PS50048"/>
    </source>
</evidence>
<accession>A0A1Q5Q7L6</accession>
<keyword evidence="4" id="KW-0539">Nucleus</keyword>
<dbReference type="STRING" id="1441469.A0A1Q5Q7L6"/>
<dbReference type="CDD" id="cd12148">
    <property type="entry name" value="fungal_TF_MHR"/>
    <property type="match status" value="1"/>
</dbReference>
<dbReference type="GO" id="GO:0003677">
    <property type="term" value="F:DNA binding"/>
    <property type="evidence" value="ECO:0007669"/>
    <property type="project" value="UniProtKB-KW"/>
</dbReference>
<dbReference type="Pfam" id="PF00172">
    <property type="entry name" value="Zn_clus"/>
    <property type="match status" value="1"/>
</dbReference>
<feature type="compositionally biased region" description="Low complexity" evidence="5">
    <location>
        <begin position="702"/>
        <end position="713"/>
    </location>
</feature>
<feature type="compositionally biased region" description="Gly residues" evidence="5">
    <location>
        <begin position="788"/>
        <end position="799"/>
    </location>
</feature>
<evidence type="ECO:0000256" key="5">
    <source>
        <dbReference type="SAM" id="MobiDB-lite"/>
    </source>
</evidence>
<feature type="region of interest" description="Disordered" evidence="5">
    <location>
        <begin position="786"/>
        <end position="808"/>
    </location>
</feature>
<dbReference type="InterPro" id="IPR036864">
    <property type="entry name" value="Zn2-C6_fun-type_DNA-bd_sf"/>
</dbReference>
<dbReference type="Gene3D" id="4.10.240.10">
    <property type="entry name" value="Zn(2)-C6 fungal-type DNA-binding domain"/>
    <property type="match status" value="1"/>
</dbReference>
<dbReference type="GeneID" id="31008177"/>
<dbReference type="PANTHER" id="PTHR46910:SF40">
    <property type="entry name" value="ZN(II)2CYS6 TRANSCRIPTION FACTOR (EUROFUNG)"/>
    <property type="match status" value="1"/>
</dbReference>
<sequence length="855" mass="94168">MNSREPSDLPPASSYPAAQGAMYYGGRQLTADEILTAELSRDAASNNLADGSTNDQQHNNAFPFPPNQQVGVDPNHDLSYGDQSARRKRSKVSRACDECRRKKVRCDATSESGVETCSNCRRLEVACQFSRVPMKRGPSKGYIKELAERLNTLESQMQPPMTHQDMQYQGMSEISPPRGYHEFSPPIDTNLLGRKRTFSMSEGIHGLPLPQSTFAPRGQPSVGETAVNLPESYPLFNIHQTQSKLSAPYWTDSLDRDQDLTANALPVDAVIGALSQPANDATKPYIVDEGALRTYVIPTSHSGYETTLIFARRYYEKIHPILPILPDSKDRFLAILHKCSRSLQEVFSYAFYSVTHTNIDRVHATFSEVASLDAALDLVSTHLRDPYTLRTLPVNLIWVQTLCFLVIDCDTRGPDNLHGRNGYPKQTLVDHLASLAYRIAKPFDQIRDPFPDFQDADSDASIARRDWFSASVLCRWHHVGMGERDIMEDDLQDINLPSDYSFMGPAAVQLASYSSELSAALRIVEIDHDSLSLNSRFKKASRSLLFHMLKVVLGHEQRLGNTDPTLIPAGYLEALGPQVYWTVNLYITRFLYIFAPYEVIHSAEALVKEMHKDLVATTRISSPIDIYSLSLATLTLLEASKLPLCAEFCWKVLGNIEQILDRRAQATATAGEFEDLFSTSQWDRQLRAWIEVEKSQHNHSLNNYQNQNQTQNQHPHQPIDSDIVDRQDNPSSSNNINPTIPASAGNDNNPSSSSSSSSNQPLVGPNEQRSLQHLADLAVGAEGVAASGSGGVTGGGDDTGGPQTSGSGGMVVSNDEANNSGGVGVGTQGGVAVDFSVALRRGFMNVLSMTPGDRH</sequence>
<keyword evidence="1" id="KW-0805">Transcription regulation</keyword>
<evidence type="ECO:0000256" key="1">
    <source>
        <dbReference type="ARBA" id="ARBA00023015"/>
    </source>
</evidence>
<feature type="domain" description="Zn(2)-C6 fungal-type" evidence="6">
    <location>
        <begin position="95"/>
        <end position="129"/>
    </location>
</feature>
<protein>
    <recommendedName>
        <fullName evidence="6">Zn(2)-C6 fungal-type domain-containing protein</fullName>
    </recommendedName>
</protein>
<dbReference type="GO" id="GO:0000981">
    <property type="term" value="F:DNA-binding transcription factor activity, RNA polymerase II-specific"/>
    <property type="evidence" value="ECO:0007669"/>
    <property type="project" value="InterPro"/>
</dbReference>
<feature type="compositionally biased region" description="Low complexity" evidence="5">
    <location>
        <begin position="729"/>
        <end position="743"/>
    </location>
</feature>
<dbReference type="EMBL" id="LFMY01000015">
    <property type="protein sequence ID" value="OKL56208.1"/>
    <property type="molecule type" value="Genomic_DNA"/>
</dbReference>
<dbReference type="PANTHER" id="PTHR46910">
    <property type="entry name" value="TRANSCRIPTION FACTOR PDR1"/>
    <property type="match status" value="1"/>
</dbReference>
<evidence type="ECO:0000256" key="4">
    <source>
        <dbReference type="ARBA" id="ARBA00023242"/>
    </source>
</evidence>
<dbReference type="AlphaFoldDB" id="A0A1Q5Q7L6"/>
<dbReference type="SUPFAM" id="SSF57701">
    <property type="entry name" value="Zn2/Cys6 DNA-binding domain"/>
    <property type="match status" value="1"/>
</dbReference>
<evidence type="ECO:0000313" key="8">
    <source>
        <dbReference type="Proteomes" id="UP000214365"/>
    </source>
</evidence>
<dbReference type="OrthoDB" id="5426978at2759"/>
<dbReference type="PROSITE" id="PS00463">
    <property type="entry name" value="ZN2_CY6_FUNGAL_1"/>
    <property type="match status" value="1"/>
</dbReference>
<evidence type="ECO:0000256" key="2">
    <source>
        <dbReference type="ARBA" id="ARBA00023125"/>
    </source>
</evidence>
<feature type="region of interest" description="Disordered" evidence="5">
    <location>
        <begin position="702"/>
        <end position="765"/>
    </location>
</feature>
<dbReference type="SMART" id="SM00066">
    <property type="entry name" value="GAL4"/>
    <property type="match status" value="1"/>
</dbReference>
<feature type="compositionally biased region" description="Polar residues" evidence="5">
    <location>
        <begin position="45"/>
        <end position="60"/>
    </location>
</feature>
<organism evidence="7 8">
    <name type="scientific">Talaromyces atroroseus</name>
    <dbReference type="NCBI Taxonomy" id="1441469"/>
    <lineage>
        <taxon>Eukaryota</taxon>
        <taxon>Fungi</taxon>
        <taxon>Dikarya</taxon>
        <taxon>Ascomycota</taxon>
        <taxon>Pezizomycotina</taxon>
        <taxon>Eurotiomycetes</taxon>
        <taxon>Eurotiomycetidae</taxon>
        <taxon>Eurotiales</taxon>
        <taxon>Trichocomaceae</taxon>
        <taxon>Talaromyces</taxon>
        <taxon>Talaromyces sect. Trachyspermi</taxon>
    </lineage>
</organism>
<keyword evidence="8" id="KW-1185">Reference proteome</keyword>
<feature type="compositionally biased region" description="Basic and acidic residues" evidence="5">
    <location>
        <begin position="717"/>
        <end position="728"/>
    </location>
</feature>
<dbReference type="RefSeq" id="XP_020116329.1">
    <property type="nucleotide sequence ID" value="XM_020263530.1"/>
</dbReference>
<dbReference type="InterPro" id="IPR001138">
    <property type="entry name" value="Zn2Cys6_DnaBD"/>
</dbReference>
<dbReference type="Proteomes" id="UP000214365">
    <property type="component" value="Unassembled WGS sequence"/>
</dbReference>
<dbReference type="PROSITE" id="PS50048">
    <property type="entry name" value="ZN2_CY6_FUNGAL_2"/>
    <property type="match status" value="1"/>
</dbReference>
<evidence type="ECO:0000256" key="3">
    <source>
        <dbReference type="ARBA" id="ARBA00023163"/>
    </source>
</evidence>
<keyword evidence="3" id="KW-0804">Transcription</keyword>
<dbReference type="GO" id="GO:0008270">
    <property type="term" value="F:zinc ion binding"/>
    <property type="evidence" value="ECO:0007669"/>
    <property type="project" value="InterPro"/>
</dbReference>
<evidence type="ECO:0000313" key="7">
    <source>
        <dbReference type="EMBL" id="OKL56208.1"/>
    </source>
</evidence>
<reference evidence="7 8" key="1">
    <citation type="submission" date="2015-06" db="EMBL/GenBank/DDBJ databases">
        <title>Talaromyces atroroseus IBT 11181 draft genome.</title>
        <authorList>
            <person name="Rasmussen K.B."/>
            <person name="Rasmussen S."/>
            <person name="Petersen B."/>
            <person name="Sicheritz-Ponten T."/>
            <person name="Mortensen U.H."/>
            <person name="Thrane U."/>
        </authorList>
    </citation>
    <scope>NUCLEOTIDE SEQUENCE [LARGE SCALE GENOMIC DNA]</scope>
    <source>
        <strain evidence="7 8">IBT 11181</strain>
    </source>
</reference>
<dbReference type="CDD" id="cd00067">
    <property type="entry name" value="GAL4"/>
    <property type="match status" value="1"/>
</dbReference>
<name>A0A1Q5Q7L6_TALAT</name>
<dbReference type="InterPro" id="IPR050987">
    <property type="entry name" value="AtrR-like"/>
</dbReference>